<comment type="caution">
    <text evidence="2">The sequence shown here is derived from an EMBL/GenBank/DDBJ whole genome shotgun (WGS) entry which is preliminary data.</text>
</comment>
<sequence>MIHDLKIKYEFAQLHFQGKKNWELRKNDRGFKVGDLIRFTVVEFGFMYTRKITHIYQSTEYGLNSDYVILSIDKTEL</sequence>
<reference evidence="2 3" key="1">
    <citation type="submission" date="2024-06" db="EMBL/GenBank/DDBJ databases">
        <title>Flavobacterium spp. isolated from glacier.</title>
        <authorList>
            <person name="Han D."/>
        </authorList>
    </citation>
    <scope>NUCLEOTIDE SEQUENCE [LARGE SCALE GENOMIC DNA]</scope>
    <source>
        <strain evidence="2 3">LB3P45</strain>
    </source>
</reference>
<feature type="domain" description="DUF3850" evidence="1">
    <location>
        <begin position="2"/>
        <end position="72"/>
    </location>
</feature>
<protein>
    <submittedName>
        <fullName evidence="2">DUF3850 domain-containing protein</fullName>
    </submittedName>
</protein>
<dbReference type="EMBL" id="JBHZQA010000002">
    <property type="protein sequence ID" value="MFE3847161.1"/>
    <property type="molecule type" value="Genomic_DNA"/>
</dbReference>
<evidence type="ECO:0000313" key="2">
    <source>
        <dbReference type="EMBL" id="MFE3847161.1"/>
    </source>
</evidence>
<dbReference type="Pfam" id="PF12961">
    <property type="entry name" value="DUF3850"/>
    <property type="match status" value="1"/>
</dbReference>
<evidence type="ECO:0000313" key="3">
    <source>
        <dbReference type="Proteomes" id="UP001600039"/>
    </source>
</evidence>
<evidence type="ECO:0000259" key="1">
    <source>
        <dbReference type="Pfam" id="PF12961"/>
    </source>
</evidence>
<accession>A0ABW6HJG7</accession>
<dbReference type="Gene3D" id="2.30.130.30">
    <property type="entry name" value="Hypothetical protein"/>
    <property type="match status" value="1"/>
</dbReference>
<keyword evidence="3" id="KW-1185">Reference proteome</keyword>
<organism evidence="2 3">
    <name type="scientific">Flavobacterium fructosi</name>
    <dbReference type="NCBI Taxonomy" id="3230416"/>
    <lineage>
        <taxon>Bacteria</taxon>
        <taxon>Pseudomonadati</taxon>
        <taxon>Bacteroidota</taxon>
        <taxon>Flavobacteriia</taxon>
        <taxon>Flavobacteriales</taxon>
        <taxon>Flavobacteriaceae</taxon>
        <taxon>Flavobacterium</taxon>
    </lineage>
</organism>
<name>A0ABW6HJG7_9FLAO</name>
<dbReference type="InterPro" id="IPR039440">
    <property type="entry name" value="DUF3850"/>
</dbReference>
<dbReference type="SUPFAM" id="SSF88697">
    <property type="entry name" value="PUA domain-like"/>
    <property type="match status" value="1"/>
</dbReference>
<dbReference type="InterPro" id="IPR015947">
    <property type="entry name" value="PUA-like_sf"/>
</dbReference>
<dbReference type="Proteomes" id="UP001600039">
    <property type="component" value="Unassembled WGS sequence"/>
</dbReference>
<proteinExistence type="predicted"/>
<gene>
    <name evidence="2" type="ORF">ACFX5D_04160</name>
</gene>
<dbReference type="RefSeq" id="WP_379856994.1">
    <property type="nucleotide sequence ID" value="NZ_JBHZQA010000002.1"/>
</dbReference>